<dbReference type="Proteomes" id="UP000077317">
    <property type="component" value="Chromosome"/>
</dbReference>
<evidence type="ECO:0000313" key="2">
    <source>
        <dbReference type="EMBL" id="AND79902.1"/>
    </source>
</evidence>
<accession>A0A172Q8Z3</accession>
<dbReference type="Pfam" id="PF02771">
    <property type="entry name" value="Acyl-CoA_dh_N"/>
    <property type="match status" value="1"/>
</dbReference>
<name>A0A172Q8Z3_9STRE</name>
<evidence type="ECO:0000259" key="1">
    <source>
        <dbReference type="Pfam" id="PF02771"/>
    </source>
</evidence>
<reference evidence="3" key="2">
    <citation type="submission" date="2016-03" db="EMBL/GenBank/DDBJ databases">
        <title>Streptococcus antelopensis sp. nov., isolated from the feces of the Tibetan antelope (Pantholops hodgsonii) in Hoh Xil National Nature Reserve, Qinghai, China.</title>
        <authorList>
            <person name="Bai X."/>
        </authorList>
    </citation>
    <scope>NUCLEOTIDE SEQUENCE [LARGE SCALE GENOMIC DNA]</scope>
    <source>
        <strain evidence="3">TA 26</strain>
    </source>
</reference>
<dbReference type="AlphaFoldDB" id="A0A172Q8Z3"/>
<dbReference type="GO" id="GO:0050660">
    <property type="term" value="F:flavin adenine dinucleotide binding"/>
    <property type="evidence" value="ECO:0007669"/>
    <property type="project" value="InterPro"/>
</dbReference>
<dbReference type="EMBL" id="CP014699">
    <property type="protein sequence ID" value="AND79902.1"/>
    <property type="molecule type" value="Genomic_DNA"/>
</dbReference>
<sequence length="354" mass="39431">MTAFSKEFTTWLENHAEELDQNSGTLADSLLERIAKEGVFKIGVPKELGGSGGNQSAVIEALTELGKQSLTATFISWGHRTFIENILASSNPYPRTVWLSELITGQRAAGTGLSNAVKFLSAIEELNVTVIEKGDNYYLQGRLPWVTNLRSDRFVAVFAAGFENSSQKPIIVAVPSETDGLKRSEDLEFVALQGSNTAALTFDRVLLDKRWILSYDAQDFLAQTRPAFLGFQFGMGFGLTERALAEVEQSLDKGRSVLTKDYTDALDRLRRLKSTLYFGLNKEHYFVEHPKELFQLRIDIVDLVSTSLLLELQSGGGQSYFRHSSSSFIRRWNEGAFLPIVSPSAVQLRHILAH</sequence>
<dbReference type="PANTHER" id="PTHR43884">
    <property type="entry name" value="ACYL-COA DEHYDROGENASE"/>
    <property type="match status" value="1"/>
</dbReference>
<evidence type="ECO:0000313" key="3">
    <source>
        <dbReference type="Proteomes" id="UP000077317"/>
    </source>
</evidence>
<dbReference type="STRING" id="1811193.A0O21_07730"/>
<dbReference type="InterPro" id="IPR046373">
    <property type="entry name" value="Acyl-CoA_Oxase/DH_mid-dom_sf"/>
</dbReference>
<protein>
    <submittedName>
        <fullName evidence="2">Dehydrogenase</fullName>
    </submittedName>
</protein>
<dbReference type="OrthoDB" id="2564795at2"/>
<dbReference type="PANTHER" id="PTHR43884:SF12">
    <property type="entry name" value="ISOVALERYL-COA DEHYDROGENASE, MITOCHONDRIAL-RELATED"/>
    <property type="match status" value="1"/>
</dbReference>
<dbReference type="GO" id="GO:0003995">
    <property type="term" value="F:acyl-CoA dehydrogenase activity"/>
    <property type="evidence" value="ECO:0007669"/>
    <property type="project" value="TreeGrafter"/>
</dbReference>
<keyword evidence="3" id="KW-1185">Reference proteome</keyword>
<dbReference type="InterPro" id="IPR013786">
    <property type="entry name" value="AcylCoA_DH/ox_N"/>
</dbReference>
<dbReference type="InterPro" id="IPR037069">
    <property type="entry name" value="AcylCoA_DH/ox_N_sf"/>
</dbReference>
<dbReference type="SUPFAM" id="SSF56645">
    <property type="entry name" value="Acyl-CoA dehydrogenase NM domain-like"/>
    <property type="match status" value="1"/>
</dbReference>
<dbReference type="RefSeq" id="WP_067063885.1">
    <property type="nucleotide sequence ID" value="NZ_CP014699.1"/>
</dbReference>
<dbReference type="Gene3D" id="1.10.540.10">
    <property type="entry name" value="Acyl-CoA dehydrogenase/oxidase, N-terminal domain"/>
    <property type="match status" value="1"/>
</dbReference>
<dbReference type="Gene3D" id="2.40.110.10">
    <property type="entry name" value="Butyryl-CoA Dehydrogenase, subunit A, domain 2"/>
    <property type="match status" value="1"/>
</dbReference>
<feature type="domain" description="Acyl-CoA dehydrogenase/oxidase N-terminal" evidence="1">
    <location>
        <begin position="12"/>
        <end position="105"/>
    </location>
</feature>
<dbReference type="InterPro" id="IPR009100">
    <property type="entry name" value="AcylCoA_DH/oxidase_NM_dom_sf"/>
</dbReference>
<proteinExistence type="predicted"/>
<organism evidence="2 3">
    <name type="scientific">Streptococcus pantholopis</name>
    <dbReference type="NCBI Taxonomy" id="1811193"/>
    <lineage>
        <taxon>Bacteria</taxon>
        <taxon>Bacillati</taxon>
        <taxon>Bacillota</taxon>
        <taxon>Bacilli</taxon>
        <taxon>Lactobacillales</taxon>
        <taxon>Streptococcaceae</taxon>
        <taxon>Streptococcus</taxon>
    </lineage>
</organism>
<reference evidence="2 3" key="1">
    <citation type="journal article" date="2016" name="Int. J. Syst. Evol. Microbiol.">
        <title>Streptococcuspantholopis sp. nov., isolated from faeces of the Tibetan antelope (Pantholops hodgsonii).</title>
        <authorList>
            <person name="Bai X."/>
            <person name="Xiong Y."/>
            <person name="Lu S."/>
            <person name="Jin D."/>
            <person name="Lai X."/>
            <person name="Yang J."/>
            <person name="Niu L."/>
            <person name="Hu S."/>
            <person name="Meng X."/>
            <person name="Pu J."/>
            <person name="Ye C."/>
            <person name="Xu J."/>
        </authorList>
    </citation>
    <scope>NUCLEOTIDE SEQUENCE [LARGE SCALE GENOMIC DNA]</scope>
    <source>
        <strain evidence="2 3">TA 26</strain>
    </source>
</reference>
<gene>
    <name evidence="2" type="ORF">A0O21_07730</name>
</gene>
<dbReference type="KEGG" id="spat:A0O21_07730"/>